<keyword evidence="9" id="KW-1185">Reference proteome</keyword>
<evidence type="ECO:0000256" key="2">
    <source>
        <dbReference type="ARBA" id="ARBA00023015"/>
    </source>
</evidence>
<feature type="domain" description="RNA polymerase sigma-70 region 2" evidence="5">
    <location>
        <begin position="13"/>
        <end position="74"/>
    </location>
</feature>
<evidence type="ECO:0000256" key="1">
    <source>
        <dbReference type="ARBA" id="ARBA00010641"/>
    </source>
</evidence>
<organism evidence="8 9">
    <name type="scientific">Herbiconiux moechotypicola</name>
    <dbReference type="NCBI Taxonomy" id="637393"/>
    <lineage>
        <taxon>Bacteria</taxon>
        <taxon>Bacillati</taxon>
        <taxon>Actinomycetota</taxon>
        <taxon>Actinomycetes</taxon>
        <taxon>Micrococcales</taxon>
        <taxon>Microbacteriaceae</taxon>
        <taxon>Herbiconiux</taxon>
    </lineage>
</organism>
<dbReference type="SUPFAM" id="SSF88659">
    <property type="entry name" value="Sigma3 and sigma4 domains of RNA polymerase sigma factors"/>
    <property type="match status" value="1"/>
</dbReference>
<evidence type="ECO:0000256" key="4">
    <source>
        <dbReference type="ARBA" id="ARBA00023163"/>
    </source>
</evidence>
<keyword evidence="2" id="KW-0805">Transcription regulation</keyword>
<evidence type="ECO:0000313" key="9">
    <source>
        <dbReference type="Proteomes" id="UP001500929"/>
    </source>
</evidence>
<comment type="caution">
    <text evidence="8">The sequence shown here is derived from an EMBL/GenBank/DDBJ whole genome shotgun (WGS) entry which is preliminary data.</text>
</comment>
<evidence type="ECO:0000259" key="6">
    <source>
        <dbReference type="Pfam" id="PF08281"/>
    </source>
</evidence>
<comment type="similarity">
    <text evidence="1">Belongs to the sigma-70 factor family. ECF subfamily.</text>
</comment>
<evidence type="ECO:0000313" key="8">
    <source>
        <dbReference type="EMBL" id="GAA2240340.1"/>
    </source>
</evidence>
<dbReference type="InterPro" id="IPR046531">
    <property type="entry name" value="DUF6596"/>
</dbReference>
<sequence length="404" mass="44411">MTRFPEAVSRLAREESGRVLALLTHRFGDLGLADDAVQDALVSALSWESVPDNPAAWLYTVAHNRAIDLLRREAAARRRLLRAAPELTTPPPPNEEEPMIVEHSPVGDEQLRLMLLCCHPALDRDTQIALTLRLVGGLTTTEIAAAFLVAEPTLAQRIVRAKRKIRAAGIPLSIPAELGDRLHTLLTVLYLIFNEGYLARASEGHRLALMDDAVRLTESTDALTPGHAEVEGLLALELFTRARTAARFDAEGEIVLLEHQDRSRWSLSDITRADAALSSALSRMEPGPFQLHALIASRHAHAATPAGTDWPTIAALYRQLAQMDRSPVVALNRAVAVAMAEGPDAGLALLDEVTGLEEYHLYWAARGELLRRAGRNDEEVRSALLRARELAANPVERRHLDRLL</sequence>
<dbReference type="InterPro" id="IPR013325">
    <property type="entry name" value="RNA_pol_sigma_r2"/>
</dbReference>
<dbReference type="EMBL" id="BAAAQY010000008">
    <property type="protein sequence ID" value="GAA2240340.1"/>
    <property type="molecule type" value="Genomic_DNA"/>
</dbReference>
<dbReference type="InterPro" id="IPR013249">
    <property type="entry name" value="RNA_pol_sigma70_r4_t2"/>
</dbReference>
<dbReference type="InterPro" id="IPR007627">
    <property type="entry name" value="RNA_pol_sigma70_r2"/>
</dbReference>
<proteinExistence type="inferred from homology"/>
<dbReference type="Pfam" id="PF20239">
    <property type="entry name" value="DUF6596"/>
    <property type="match status" value="1"/>
</dbReference>
<dbReference type="Pfam" id="PF08281">
    <property type="entry name" value="Sigma70_r4_2"/>
    <property type="match status" value="1"/>
</dbReference>
<dbReference type="PANTHER" id="PTHR47756">
    <property type="entry name" value="BLL6612 PROTEIN-RELATED"/>
    <property type="match status" value="1"/>
</dbReference>
<protein>
    <submittedName>
        <fullName evidence="8">Sigma factor</fullName>
    </submittedName>
</protein>
<dbReference type="InterPro" id="IPR014284">
    <property type="entry name" value="RNA_pol_sigma-70_dom"/>
</dbReference>
<dbReference type="Proteomes" id="UP001500929">
    <property type="component" value="Unassembled WGS sequence"/>
</dbReference>
<feature type="domain" description="DUF6596" evidence="7">
    <location>
        <begin position="181"/>
        <end position="280"/>
    </location>
</feature>
<gene>
    <name evidence="8" type="ORF">GCM10009851_27170</name>
</gene>
<dbReference type="NCBIfam" id="TIGR02937">
    <property type="entry name" value="sigma70-ECF"/>
    <property type="match status" value="1"/>
</dbReference>
<evidence type="ECO:0000256" key="3">
    <source>
        <dbReference type="ARBA" id="ARBA00023082"/>
    </source>
</evidence>
<dbReference type="Gene3D" id="1.10.10.10">
    <property type="entry name" value="Winged helix-like DNA-binding domain superfamily/Winged helix DNA-binding domain"/>
    <property type="match status" value="1"/>
</dbReference>
<keyword evidence="3" id="KW-0731">Sigma factor</keyword>
<evidence type="ECO:0000259" key="7">
    <source>
        <dbReference type="Pfam" id="PF20239"/>
    </source>
</evidence>
<dbReference type="InterPro" id="IPR013324">
    <property type="entry name" value="RNA_pol_sigma_r3/r4-like"/>
</dbReference>
<evidence type="ECO:0000259" key="5">
    <source>
        <dbReference type="Pfam" id="PF04542"/>
    </source>
</evidence>
<keyword evidence="4" id="KW-0804">Transcription</keyword>
<accession>A0ABN3DRZ5</accession>
<dbReference type="PANTHER" id="PTHR47756:SF2">
    <property type="entry name" value="BLL6612 PROTEIN"/>
    <property type="match status" value="1"/>
</dbReference>
<dbReference type="InterPro" id="IPR036388">
    <property type="entry name" value="WH-like_DNA-bd_sf"/>
</dbReference>
<reference evidence="8 9" key="1">
    <citation type="journal article" date="2019" name="Int. J. Syst. Evol. Microbiol.">
        <title>The Global Catalogue of Microorganisms (GCM) 10K type strain sequencing project: providing services to taxonomists for standard genome sequencing and annotation.</title>
        <authorList>
            <consortium name="The Broad Institute Genomics Platform"/>
            <consortium name="The Broad Institute Genome Sequencing Center for Infectious Disease"/>
            <person name="Wu L."/>
            <person name="Ma J."/>
        </authorList>
    </citation>
    <scope>NUCLEOTIDE SEQUENCE [LARGE SCALE GENOMIC DNA]</scope>
    <source>
        <strain evidence="8 9">JCM 16117</strain>
    </source>
</reference>
<dbReference type="RefSeq" id="WP_259480090.1">
    <property type="nucleotide sequence ID" value="NZ_BAAAQY010000008.1"/>
</dbReference>
<feature type="domain" description="RNA polymerase sigma factor 70 region 4 type 2" evidence="6">
    <location>
        <begin position="113"/>
        <end position="165"/>
    </location>
</feature>
<dbReference type="Pfam" id="PF04542">
    <property type="entry name" value="Sigma70_r2"/>
    <property type="match status" value="1"/>
</dbReference>
<dbReference type="SUPFAM" id="SSF88946">
    <property type="entry name" value="Sigma2 domain of RNA polymerase sigma factors"/>
    <property type="match status" value="1"/>
</dbReference>
<name>A0ABN3DRZ5_9MICO</name>
<dbReference type="Gene3D" id="1.10.1740.10">
    <property type="match status" value="1"/>
</dbReference>